<keyword evidence="1 3" id="KW-0479">Metal-binding</keyword>
<evidence type="ECO:0000313" key="6">
    <source>
        <dbReference type="EMBL" id="CDM36788.1"/>
    </source>
</evidence>
<evidence type="ECO:0000256" key="1">
    <source>
        <dbReference type="ARBA" id="ARBA00022723"/>
    </source>
</evidence>
<dbReference type="FunFam" id="2.10.110.10:FF:000077">
    <property type="entry name" value="LIM domain protein"/>
    <property type="match status" value="1"/>
</dbReference>
<dbReference type="AlphaFoldDB" id="W6QJ24"/>
<evidence type="ECO:0000256" key="3">
    <source>
        <dbReference type="PROSITE-ProRule" id="PRU00125"/>
    </source>
</evidence>
<protein>
    <submittedName>
        <fullName evidence="6">Zinc finger, LIM-type</fullName>
    </submittedName>
</protein>
<reference evidence="6" key="1">
    <citation type="journal article" date="2014" name="Nat. Commun.">
        <title>Multiple recent horizontal transfers of a large genomic region in cheese making fungi.</title>
        <authorList>
            <person name="Cheeseman K."/>
            <person name="Ropars J."/>
            <person name="Renault P."/>
            <person name="Dupont J."/>
            <person name="Gouzy J."/>
            <person name="Branca A."/>
            <person name="Abraham A.L."/>
            <person name="Ceppi M."/>
            <person name="Conseiller E."/>
            <person name="Debuchy R."/>
            <person name="Malagnac F."/>
            <person name="Goarin A."/>
            <person name="Silar P."/>
            <person name="Lacoste S."/>
            <person name="Sallet E."/>
            <person name="Bensimon A."/>
            <person name="Giraud T."/>
            <person name="Brygoo Y."/>
        </authorList>
    </citation>
    <scope>NUCLEOTIDE SEQUENCE [LARGE SCALE GENOMIC DNA]</scope>
    <source>
        <strain evidence="6">FM164</strain>
    </source>
</reference>
<dbReference type="FunFam" id="2.10.110.10:FF:000127">
    <property type="entry name" value="LIM domain protein"/>
    <property type="match status" value="1"/>
</dbReference>
<dbReference type="GO" id="GO:0030695">
    <property type="term" value="F:GTPase regulator activity"/>
    <property type="evidence" value="ECO:0007669"/>
    <property type="project" value="UniProtKB-ARBA"/>
</dbReference>
<proteinExistence type="predicted"/>
<dbReference type="PANTHER" id="PTHR24216:SF8">
    <property type="entry name" value="PAXILLIN, ISOFORM F"/>
    <property type="match status" value="1"/>
</dbReference>
<feature type="compositionally biased region" description="Polar residues" evidence="4">
    <location>
        <begin position="373"/>
        <end position="397"/>
    </location>
</feature>
<dbReference type="OrthoDB" id="15567at2759"/>
<keyword evidence="7" id="KW-1185">Reference proteome</keyword>
<dbReference type="PROSITE" id="PS50023">
    <property type="entry name" value="LIM_DOMAIN_2"/>
    <property type="match status" value="2"/>
</dbReference>
<feature type="domain" description="LIM zinc-binding" evidence="5">
    <location>
        <begin position="559"/>
        <end position="618"/>
    </location>
</feature>
<feature type="compositionally biased region" description="Polar residues" evidence="4">
    <location>
        <begin position="200"/>
        <end position="211"/>
    </location>
</feature>
<keyword evidence="2 3" id="KW-0862">Zinc</keyword>
<organism evidence="6 7">
    <name type="scientific">Penicillium roqueforti (strain FM164)</name>
    <dbReference type="NCBI Taxonomy" id="1365484"/>
    <lineage>
        <taxon>Eukaryota</taxon>
        <taxon>Fungi</taxon>
        <taxon>Dikarya</taxon>
        <taxon>Ascomycota</taxon>
        <taxon>Pezizomycotina</taxon>
        <taxon>Eurotiomycetes</taxon>
        <taxon>Eurotiomycetidae</taxon>
        <taxon>Eurotiales</taxon>
        <taxon>Aspergillaceae</taxon>
        <taxon>Penicillium</taxon>
    </lineage>
</organism>
<dbReference type="FunFam" id="2.10.110.10:FF:000113">
    <property type="entry name" value="LIM domain-containing protein"/>
    <property type="match status" value="1"/>
</dbReference>
<keyword evidence="3" id="KW-0440">LIM domain</keyword>
<accession>W6QJ24</accession>
<dbReference type="Pfam" id="PF00412">
    <property type="entry name" value="LIM"/>
    <property type="match status" value="3"/>
</dbReference>
<feature type="compositionally biased region" description="Basic and acidic residues" evidence="4">
    <location>
        <begin position="403"/>
        <end position="414"/>
    </location>
</feature>
<dbReference type="SUPFAM" id="SSF57716">
    <property type="entry name" value="Glucocorticoid receptor-like (DNA-binding domain)"/>
    <property type="match status" value="2"/>
</dbReference>
<gene>
    <name evidence="6" type="ORF">PROQFM164_S05g000621</name>
</gene>
<evidence type="ECO:0000313" key="7">
    <source>
        <dbReference type="Proteomes" id="UP000030686"/>
    </source>
</evidence>
<dbReference type="SMART" id="SM00132">
    <property type="entry name" value="LIM"/>
    <property type="match status" value="3"/>
</dbReference>
<feature type="region of interest" description="Disordered" evidence="4">
    <location>
        <begin position="190"/>
        <end position="463"/>
    </location>
</feature>
<feature type="region of interest" description="Disordered" evidence="4">
    <location>
        <begin position="526"/>
        <end position="550"/>
    </location>
</feature>
<dbReference type="OMA" id="CGDPFTP"/>
<dbReference type="CDD" id="cd08368">
    <property type="entry name" value="LIM"/>
    <property type="match status" value="2"/>
</dbReference>
<feature type="compositionally biased region" description="Polar residues" evidence="4">
    <location>
        <begin position="540"/>
        <end position="550"/>
    </location>
</feature>
<feature type="compositionally biased region" description="Basic and acidic residues" evidence="4">
    <location>
        <begin position="288"/>
        <end position="318"/>
    </location>
</feature>
<dbReference type="PROSITE" id="PS00478">
    <property type="entry name" value="LIM_DOMAIN_1"/>
    <property type="match status" value="2"/>
</dbReference>
<name>W6QJ24_PENRF</name>
<dbReference type="PANTHER" id="PTHR24216">
    <property type="entry name" value="PAXILLIN-RELATED"/>
    <property type="match status" value="1"/>
</dbReference>
<dbReference type="STRING" id="1365484.W6QJ24"/>
<evidence type="ECO:0000256" key="2">
    <source>
        <dbReference type="ARBA" id="ARBA00022833"/>
    </source>
</evidence>
<evidence type="ECO:0000259" key="5">
    <source>
        <dbReference type="PROSITE" id="PS50023"/>
    </source>
</evidence>
<dbReference type="GO" id="GO:0046872">
    <property type="term" value="F:metal ion binding"/>
    <property type="evidence" value="ECO:0007669"/>
    <property type="project" value="UniProtKB-KW"/>
</dbReference>
<feature type="compositionally biased region" description="Low complexity" evidence="4">
    <location>
        <begin position="225"/>
        <end position="241"/>
    </location>
</feature>
<dbReference type="InterPro" id="IPR001781">
    <property type="entry name" value="Znf_LIM"/>
</dbReference>
<dbReference type="EMBL" id="HG792019">
    <property type="protein sequence ID" value="CDM36788.1"/>
    <property type="molecule type" value="Genomic_DNA"/>
</dbReference>
<feature type="compositionally biased region" description="Basic and acidic residues" evidence="4">
    <location>
        <begin position="72"/>
        <end position="82"/>
    </location>
</feature>
<feature type="region of interest" description="Disordered" evidence="4">
    <location>
        <begin position="1"/>
        <end position="108"/>
    </location>
</feature>
<evidence type="ECO:0000256" key="4">
    <source>
        <dbReference type="SAM" id="MobiDB-lite"/>
    </source>
</evidence>
<feature type="compositionally biased region" description="Basic and acidic residues" evidence="4">
    <location>
        <begin position="432"/>
        <end position="442"/>
    </location>
</feature>
<sequence>MMHKHPTQRKVSPPGPSFMSNDQVSTYLKDLRANRPARPTGSRPYPGKAAAVSDQSDNLPPRASSAFSMRTPVEHDVEDRRSGSAMSHRRANSQASAGAMGRPLAQEPRTHSIRKNVFPAQIHARTISIPASPALSYRENGQRRHEKEEARALREALQKMDIEDDVGLHQAAQDEATQLVWMHQNPGQAFKNPYAPYQNPDANKGSQSPVKNGSREYDPLTNKFSQSTGSSISSDGNSSPESLRKRSSLAGPSKKNLKVNFKLPELEESVAPEPQTVSSDSFKGILKNPKEQIYEEPIETKKKPEPKKEPEPKSEFSKSDSSAMKNKPRNALGRIPRPLPWLQNRVHSSPMMDKISRFETPKDTPTKPRNAGYTRNESATPSPTQSQVAGYTRNESPTPSPTESHKAGYARNERATPTPPPEEKDELVSIQDGRERRSDEIRAATSKKRGDRSEKLPMPSAVSDRVGRPIVSFDKTWKPVDQPKPDRPTLPVIEIAPPTIEVSEPTPVPVINIPDIKVPTISEIEASSKQAARPHPTGKKPQSQSRWYSPYTRTGVPTASCERCTLSISGKIVTAGGCRFHPECFTCFHCSTPLECVAFYSEPESNRAERLSKTDSSDIEARVPRFYCHLDFHEMFSPRCKSCKTPIEGEVVVACGAEWHVGHFFCAECGDPFDSQTPFVEKDGFAWCLNCHSRRTAPRCLGCKKQVMDDVVVSAIGGQWHESCFNCHECGEGFGSEGRFFVREGEPKRTAKGRIIGGPVQLAICERCEGIRLKAPGMC</sequence>
<feature type="domain" description="LIM zinc-binding" evidence="5">
    <location>
        <begin position="638"/>
        <end position="698"/>
    </location>
</feature>
<feature type="compositionally biased region" description="Basic and acidic residues" evidence="4">
    <location>
        <begin position="354"/>
        <end position="366"/>
    </location>
</feature>
<dbReference type="Gene3D" id="2.10.110.10">
    <property type="entry name" value="Cysteine Rich Protein"/>
    <property type="match status" value="3"/>
</dbReference>
<dbReference type="Proteomes" id="UP000030686">
    <property type="component" value="Unassembled WGS sequence"/>
</dbReference>